<gene>
    <name evidence="2" type="ORF">JVT61DRAFT_3737</name>
</gene>
<keyword evidence="1" id="KW-0472">Membrane</keyword>
<feature type="transmembrane region" description="Helical" evidence="1">
    <location>
        <begin position="12"/>
        <end position="32"/>
    </location>
</feature>
<keyword evidence="1" id="KW-1133">Transmembrane helix</keyword>
<accession>A0A8I2YPZ8</accession>
<name>A0A8I2YPZ8_9AGAM</name>
<evidence type="ECO:0000256" key="1">
    <source>
        <dbReference type="SAM" id="Phobius"/>
    </source>
</evidence>
<protein>
    <submittedName>
        <fullName evidence="2">Uncharacterized protein</fullName>
    </submittedName>
</protein>
<proteinExistence type="predicted"/>
<dbReference type="Proteomes" id="UP000683000">
    <property type="component" value="Unassembled WGS sequence"/>
</dbReference>
<organism evidence="2 3">
    <name type="scientific">Boletus reticuloceps</name>
    <dbReference type="NCBI Taxonomy" id="495285"/>
    <lineage>
        <taxon>Eukaryota</taxon>
        <taxon>Fungi</taxon>
        <taxon>Dikarya</taxon>
        <taxon>Basidiomycota</taxon>
        <taxon>Agaricomycotina</taxon>
        <taxon>Agaricomycetes</taxon>
        <taxon>Agaricomycetidae</taxon>
        <taxon>Boletales</taxon>
        <taxon>Boletineae</taxon>
        <taxon>Boletaceae</taxon>
        <taxon>Boletoideae</taxon>
        <taxon>Boletus</taxon>
    </lineage>
</organism>
<keyword evidence="3" id="KW-1185">Reference proteome</keyword>
<dbReference type="EMBL" id="JAGFBS010000016">
    <property type="protein sequence ID" value="KAG6374968.1"/>
    <property type="molecule type" value="Genomic_DNA"/>
</dbReference>
<evidence type="ECO:0000313" key="2">
    <source>
        <dbReference type="EMBL" id="KAG6374968.1"/>
    </source>
</evidence>
<comment type="caution">
    <text evidence="2">The sequence shown here is derived from an EMBL/GenBank/DDBJ whole genome shotgun (WGS) entry which is preliminary data.</text>
</comment>
<sequence>MDATIPSDLSHALVVSNVLSLFTCLDALGFLLTKKVQVMILLVKLRKEMDFLAHLFNQGVGSTHSEILSDKNFVLKVSKIK</sequence>
<evidence type="ECO:0000313" key="3">
    <source>
        <dbReference type="Proteomes" id="UP000683000"/>
    </source>
</evidence>
<reference evidence="2" key="1">
    <citation type="submission" date="2021-03" db="EMBL/GenBank/DDBJ databases">
        <title>Evolutionary innovations through gain and loss of genes in the ectomycorrhizal Boletales.</title>
        <authorList>
            <person name="Wu G."/>
            <person name="Miyauchi S."/>
            <person name="Morin E."/>
            <person name="Yang Z.-L."/>
            <person name="Xu J."/>
            <person name="Martin F.M."/>
        </authorList>
    </citation>
    <scope>NUCLEOTIDE SEQUENCE</scope>
    <source>
        <strain evidence="2">BR01</strain>
    </source>
</reference>
<keyword evidence="1" id="KW-0812">Transmembrane</keyword>
<dbReference type="AlphaFoldDB" id="A0A8I2YPZ8"/>